<evidence type="ECO:0000256" key="1">
    <source>
        <dbReference type="ARBA" id="ARBA00004496"/>
    </source>
</evidence>
<dbReference type="GO" id="GO:0005737">
    <property type="term" value="C:cytoplasm"/>
    <property type="evidence" value="ECO:0007669"/>
    <property type="project" value="UniProtKB-SubCell"/>
</dbReference>
<dbReference type="GO" id="GO:0005856">
    <property type="term" value="C:cytoskeleton"/>
    <property type="evidence" value="ECO:0007669"/>
    <property type="project" value="TreeGrafter"/>
</dbReference>
<feature type="compositionally biased region" description="Basic and acidic residues" evidence="7">
    <location>
        <begin position="604"/>
        <end position="615"/>
    </location>
</feature>
<keyword evidence="4" id="KW-0963">Cytoplasm</keyword>
<dbReference type="PANTHER" id="PTHR23280:SF25">
    <property type="entry name" value="MOESIN_EZRIN_RADIXIN HOMOLOG 1"/>
    <property type="match status" value="1"/>
</dbReference>
<dbReference type="FunFam" id="3.10.20.90:FF:000024">
    <property type="entry name" value="Erythrocyte membrane protein band 4.1-like 5"/>
    <property type="match status" value="1"/>
</dbReference>
<dbReference type="GO" id="GO:0031032">
    <property type="term" value="P:actomyosin structure organization"/>
    <property type="evidence" value="ECO:0007669"/>
    <property type="project" value="TreeGrafter"/>
</dbReference>
<evidence type="ECO:0000313" key="9">
    <source>
        <dbReference type="EMBL" id="CAJ0598072.1"/>
    </source>
</evidence>
<dbReference type="InterPro" id="IPR011993">
    <property type="entry name" value="PH-like_dom_sf"/>
</dbReference>
<gene>
    <name evidence="9" type="ORF">CYNAS_LOCUS10055</name>
</gene>
<dbReference type="Gene3D" id="2.30.29.30">
    <property type="entry name" value="Pleckstrin-homology domain (PH domain)/Phosphotyrosine-binding domain (PTB)"/>
    <property type="match status" value="1"/>
</dbReference>
<keyword evidence="10" id="KW-1185">Reference proteome</keyword>
<evidence type="ECO:0000259" key="8">
    <source>
        <dbReference type="PROSITE" id="PS50057"/>
    </source>
</evidence>
<feature type="compositionally biased region" description="Basic and acidic residues" evidence="7">
    <location>
        <begin position="539"/>
        <end position="550"/>
    </location>
</feature>
<dbReference type="InterPro" id="IPR019749">
    <property type="entry name" value="Band_41_domain"/>
</dbReference>
<dbReference type="PROSITE" id="PS00660">
    <property type="entry name" value="FERM_1"/>
    <property type="match status" value="1"/>
</dbReference>
<feature type="domain" description="FERM" evidence="8">
    <location>
        <begin position="76"/>
        <end position="364"/>
    </location>
</feature>
<evidence type="ECO:0000256" key="7">
    <source>
        <dbReference type="SAM" id="MobiDB-lite"/>
    </source>
</evidence>
<comment type="caution">
    <text evidence="9">The sequence shown here is derived from an EMBL/GenBank/DDBJ whole genome shotgun (WGS) entry which is preliminary data.</text>
</comment>
<dbReference type="EMBL" id="CATQJL010000223">
    <property type="protein sequence ID" value="CAJ0598072.1"/>
    <property type="molecule type" value="Genomic_DNA"/>
</dbReference>
<dbReference type="FunFam" id="1.20.80.10:FF:000003">
    <property type="entry name" value="Tyrosine-protein phosphatase non-receptor type 4"/>
    <property type="match status" value="1"/>
</dbReference>
<dbReference type="InterPro" id="IPR019747">
    <property type="entry name" value="FERM_CS"/>
</dbReference>
<proteinExistence type="predicted"/>
<dbReference type="Pfam" id="PF00373">
    <property type="entry name" value="FERM_M"/>
    <property type="match status" value="1"/>
</dbReference>
<dbReference type="InterPro" id="IPR035963">
    <property type="entry name" value="FERM_2"/>
</dbReference>
<dbReference type="SUPFAM" id="SSF50729">
    <property type="entry name" value="PH domain-like"/>
    <property type="match status" value="1"/>
</dbReference>
<feature type="compositionally biased region" description="Low complexity" evidence="7">
    <location>
        <begin position="557"/>
        <end position="567"/>
    </location>
</feature>
<dbReference type="SMART" id="SM00295">
    <property type="entry name" value="B41"/>
    <property type="match status" value="1"/>
</dbReference>
<name>A0AA36M5W4_CYLNA</name>
<feature type="compositionally biased region" description="Polar residues" evidence="7">
    <location>
        <begin position="616"/>
        <end position="625"/>
    </location>
</feature>
<dbReference type="GO" id="GO:0008092">
    <property type="term" value="F:cytoskeletal protein binding"/>
    <property type="evidence" value="ECO:0007669"/>
    <property type="project" value="InterPro"/>
</dbReference>
<dbReference type="CDD" id="cd14473">
    <property type="entry name" value="FERM_B-lobe"/>
    <property type="match status" value="1"/>
</dbReference>
<dbReference type="SUPFAM" id="SSF54236">
    <property type="entry name" value="Ubiquitin-like"/>
    <property type="match status" value="1"/>
</dbReference>
<dbReference type="GO" id="GO:0005912">
    <property type="term" value="C:adherens junction"/>
    <property type="evidence" value="ECO:0007669"/>
    <property type="project" value="UniProtKB-SubCell"/>
</dbReference>
<feature type="compositionally biased region" description="Polar residues" evidence="7">
    <location>
        <begin position="697"/>
        <end position="708"/>
    </location>
</feature>
<dbReference type="SUPFAM" id="SSF47031">
    <property type="entry name" value="Second domain of FERM"/>
    <property type="match status" value="1"/>
</dbReference>
<evidence type="ECO:0000256" key="4">
    <source>
        <dbReference type="ARBA" id="ARBA00022490"/>
    </source>
</evidence>
<feature type="region of interest" description="Disordered" evidence="7">
    <location>
        <begin position="539"/>
        <end position="708"/>
    </location>
</feature>
<feature type="compositionally biased region" description="Basic and acidic residues" evidence="7">
    <location>
        <begin position="426"/>
        <end position="435"/>
    </location>
</feature>
<dbReference type="SMART" id="SM01195">
    <property type="entry name" value="FA"/>
    <property type="match status" value="1"/>
</dbReference>
<dbReference type="SMART" id="SM01196">
    <property type="entry name" value="FERM_C"/>
    <property type="match status" value="1"/>
</dbReference>
<dbReference type="Pfam" id="PF09379">
    <property type="entry name" value="FERM_N"/>
    <property type="match status" value="1"/>
</dbReference>
<dbReference type="InterPro" id="IPR014847">
    <property type="entry name" value="FA"/>
</dbReference>
<evidence type="ECO:0000256" key="5">
    <source>
        <dbReference type="ARBA" id="ARBA00022949"/>
    </source>
</evidence>
<keyword evidence="5" id="KW-0965">Cell junction</keyword>
<reference evidence="9" key="1">
    <citation type="submission" date="2023-07" db="EMBL/GenBank/DDBJ databases">
        <authorList>
            <consortium name="CYATHOMIX"/>
        </authorList>
    </citation>
    <scope>NUCLEOTIDE SEQUENCE</scope>
    <source>
        <strain evidence="9">N/A</strain>
    </source>
</reference>
<dbReference type="PRINTS" id="PR00661">
    <property type="entry name" value="ERMFAMILY"/>
</dbReference>
<dbReference type="InterPro" id="IPR000798">
    <property type="entry name" value="Ez/rad/moesin-like"/>
</dbReference>
<dbReference type="PRINTS" id="PR00935">
    <property type="entry name" value="BAND41"/>
</dbReference>
<feature type="compositionally biased region" description="Low complexity" evidence="7">
    <location>
        <begin position="587"/>
        <end position="603"/>
    </location>
</feature>
<sequence length="708" mass="79822">MNRFVSFLTSVESVEMIARLIRSAGQFSPWLNRNKYPLDKMPSFFRTLSSRFRRAPRGDAGSKRSDSERIDTRRQASCKVILLDGTDLNVVVAKNALASEVYDQVFYSLDLEEKDYFGLQFTDHYHVQHWLDPMKKLVKQVPIGPPYTFRFRVKFYTTEPSSNLKEELTRYQFFLQLKQDILSGKLPCSKEVGVELAAYALQSELGDYNSIEHDALFISQFRFHPEQDAQMEIEILERYKLCRGQTPAQAEANYLNRAKWLELYGVDMHTVEGKDGNQYSLGLTPSGMLVFDGKEKIGLFSWEKIQKLDFKNRKITLVVEEDADKSATGQVQLHTFVFNLTSHKACKHLWKCAIEHHTFFRLKTRSCVKHSRSQLFRLGSTFKYRGRTEYETVHKDGARLSRRATATFERRPSQRYGPRQSHAQQRKSEPVRETFSEPLTAKPRNSLAATEQLVSHLTVGDEVDNSRTTALPTQPVIPPPLIAAPTTASRITQPLPYTNPFAADVNNISLGQAQIQPLPTTAPTLPSPHITMIPISAVKEKSSSPMEEKFSSFPDASSEQPSSRSSSRIPKYVLTSMEKEQTNESGSKVSSAPTVSPSPAKPSNHTDHLVIDRENVSPTSLISPSNPKPKPNTGIPKPSKIRPPSTRYKSADTNAHQDETRISRIPKFSDGPGLRATNNGLSSFTGPTHIPIKTGFDRTSQSRLITDL</sequence>
<feature type="compositionally biased region" description="Polar residues" evidence="7">
    <location>
        <begin position="676"/>
        <end position="686"/>
    </location>
</feature>
<dbReference type="InterPro" id="IPR018979">
    <property type="entry name" value="FERM_N"/>
</dbReference>
<accession>A0AA36M5W4</accession>
<dbReference type="Proteomes" id="UP001176961">
    <property type="component" value="Unassembled WGS sequence"/>
</dbReference>
<dbReference type="Gene3D" id="1.20.80.10">
    <property type="match status" value="1"/>
</dbReference>
<dbReference type="PROSITE" id="PS50057">
    <property type="entry name" value="FERM_3"/>
    <property type="match status" value="1"/>
</dbReference>
<dbReference type="PROSITE" id="PS00661">
    <property type="entry name" value="FERM_2"/>
    <property type="match status" value="1"/>
</dbReference>
<dbReference type="CDD" id="cd13186">
    <property type="entry name" value="FERM_C_NBL4_NBL5"/>
    <property type="match status" value="1"/>
</dbReference>
<evidence type="ECO:0000256" key="3">
    <source>
        <dbReference type="ARBA" id="ARBA00022025"/>
    </source>
</evidence>
<dbReference type="Gene3D" id="3.10.20.90">
    <property type="entry name" value="Phosphatidylinositol 3-kinase Catalytic Subunit, Chain A, domain 1"/>
    <property type="match status" value="1"/>
</dbReference>
<evidence type="ECO:0000256" key="6">
    <source>
        <dbReference type="ARBA" id="ARBA00043944"/>
    </source>
</evidence>
<dbReference type="GO" id="GO:0005886">
    <property type="term" value="C:plasma membrane"/>
    <property type="evidence" value="ECO:0007669"/>
    <property type="project" value="UniProtKB-ARBA"/>
</dbReference>
<dbReference type="AlphaFoldDB" id="A0AA36M5W4"/>
<dbReference type="InterPro" id="IPR019748">
    <property type="entry name" value="FERM_central"/>
</dbReference>
<comment type="subcellular location">
    <subcellularLocation>
        <location evidence="2">Cell junction</location>
        <location evidence="2">Adherens junction</location>
    </subcellularLocation>
    <subcellularLocation>
        <location evidence="6">Cell projection</location>
        <location evidence="6">Rhabdomere</location>
    </subcellularLocation>
    <subcellularLocation>
        <location evidence="1">Cytoplasm</location>
    </subcellularLocation>
</comment>
<dbReference type="Pfam" id="PF09380">
    <property type="entry name" value="FERM_C"/>
    <property type="match status" value="1"/>
</dbReference>
<evidence type="ECO:0000313" key="10">
    <source>
        <dbReference type="Proteomes" id="UP001176961"/>
    </source>
</evidence>
<dbReference type="FunFam" id="2.30.29.30:FF:000002">
    <property type="entry name" value="Band 4.1-like protein 5 isoform 1"/>
    <property type="match status" value="1"/>
</dbReference>
<evidence type="ECO:0000256" key="2">
    <source>
        <dbReference type="ARBA" id="ARBA00004536"/>
    </source>
</evidence>
<protein>
    <recommendedName>
        <fullName evidence="3">Moesin/ezrin/radixin homolog 1</fullName>
    </recommendedName>
</protein>
<dbReference type="InterPro" id="IPR014352">
    <property type="entry name" value="FERM/acyl-CoA-bd_prot_sf"/>
</dbReference>
<dbReference type="InterPro" id="IPR029071">
    <property type="entry name" value="Ubiquitin-like_domsf"/>
</dbReference>
<dbReference type="InterPro" id="IPR000299">
    <property type="entry name" value="FERM_domain"/>
</dbReference>
<dbReference type="PANTHER" id="PTHR23280">
    <property type="entry name" value="4.1 G PROTEIN"/>
    <property type="match status" value="1"/>
</dbReference>
<feature type="region of interest" description="Disordered" evidence="7">
    <location>
        <begin position="396"/>
        <end position="440"/>
    </location>
</feature>
<dbReference type="Pfam" id="PF08736">
    <property type="entry name" value="FA"/>
    <property type="match status" value="1"/>
</dbReference>
<dbReference type="InterPro" id="IPR018980">
    <property type="entry name" value="FERM_PH-like_C"/>
</dbReference>
<organism evidence="9 10">
    <name type="scientific">Cylicocyclus nassatus</name>
    <name type="common">Nematode worm</name>
    <dbReference type="NCBI Taxonomy" id="53992"/>
    <lineage>
        <taxon>Eukaryota</taxon>
        <taxon>Metazoa</taxon>
        <taxon>Ecdysozoa</taxon>
        <taxon>Nematoda</taxon>
        <taxon>Chromadorea</taxon>
        <taxon>Rhabditida</taxon>
        <taxon>Rhabditina</taxon>
        <taxon>Rhabditomorpha</taxon>
        <taxon>Strongyloidea</taxon>
        <taxon>Strongylidae</taxon>
        <taxon>Cylicocyclus</taxon>
    </lineage>
</organism>
<dbReference type="CDD" id="cd17108">
    <property type="entry name" value="FERM_F1_EPB41L5_like"/>
    <property type="match status" value="1"/>
</dbReference>